<gene>
    <name evidence="1" type="ORF">HX882_08650</name>
</gene>
<organism evidence="1 2">
    <name type="scientific">Pseudomonas gingeri</name>
    <dbReference type="NCBI Taxonomy" id="117681"/>
    <lineage>
        <taxon>Bacteria</taxon>
        <taxon>Pseudomonadati</taxon>
        <taxon>Pseudomonadota</taxon>
        <taxon>Gammaproteobacteria</taxon>
        <taxon>Pseudomonadales</taxon>
        <taxon>Pseudomonadaceae</taxon>
        <taxon>Pseudomonas</taxon>
    </lineage>
</organism>
<proteinExistence type="predicted"/>
<dbReference type="Proteomes" id="UP000539985">
    <property type="component" value="Unassembled WGS sequence"/>
</dbReference>
<dbReference type="RefSeq" id="WP_177093860.1">
    <property type="nucleotide sequence ID" value="NZ_JACAQB010000005.1"/>
</dbReference>
<name>A0A7Y7X9U2_9PSED</name>
<reference evidence="1 2" key="1">
    <citation type="submission" date="2020-04" db="EMBL/GenBank/DDBJ databases">
        <title>Molecular characterization of pseudomonads from Agaricus bisporus reveal novel blotch 2 pathogens in Western Europe.</title>
        <authorList>
            <person name="Taparia T."/>
            <person name="Krijger M."/>
            <person name="Haynes E."/>
            <person name="Elpinstone J.G."/>
            <person name="Noble R."/>
            <person name="Van Der Wolf J."/>
        </authorList>
    </citation>
    <scope>NUCLEOTIDE SEQUENCE [LARGE SCALE GENOMIC DNA]</scope>
    <source>
        <strain evidence="1 2">H7001</strain>
    </source>
</reference>
<comment type="caution">
    <text evidence="1">The sequence shown here is derived from an EMBL/GenBank/DDBJ whole genome shotgun (WGS) entry which is preliminary data.</text>
</comment>
<sequence>MFDRYLDKSVTLTPTAIPEQGGTLGALEWALSSPQENRPIPLYVNALRQLRKASQGISGHRDEIQFSRTVQSRLSDLSQELGLHETHFQIVNDGDPLIVKEATGEHLISPTHFENGAYFSHPHADHQLDCGAQQLPKIQVGRYVRFGRNAAINAGGDVRIGDGVWLSPGSQLLRQDHDPYGRLSIGSRTVAMTRLPPVRLCDYAWVGREAIVGWNADYLGKGSIVGLRSFVNSWVGDYSIVGDQGKILQYLPYKSWLMESFQPTVEQTLQISDWEVVNADWLIAYRDEEPLDCETPTELKAVLKELTGQASALLIGPDAQGMAPWFADRATDIISDSRDGFARLLQWAQDAGQRRLRVRADLNADGLPFVTGGHYHYRRKLGYGVVVVSAVDGQPPTTVVDEALRVCAPAGLLLYPLAALDALGGSVSSLFIRRADIKLGHLEFACLEKV</sequence>
<dbReference type="EMBL" id="JACAQB010000005">
    <property type="protein sequence ID" value="NWB95954.1"/>
    <property type="molecule type" value="Genomic_DNA"/>
</dbReference>
<evidence type="ECO:0000313" key="1">
    <source>
        <dbReference type="EMBL" id="NWB95954.1"/>
    </source>
</evidence>
<dbReference type="InterPro" id="IPR011004">
    <property type="entry name" value="Trimer_LpxA-like_sf"/>
</dbReference>
<evidence type="ECO:0000313" key="2">
    <source>
        <dbReference type="Proteomes" id="UP000539985"/>
    </source>
</evidence>
<dbReference type="Gene3D" id="2.160.10.10">
    <property type="entry name" value="Hexapeptide repeat proteins"/>
    <property type="match status" value="1"/>
</dbReference>
<dbReference type="SUPFAM" id="SSF51161">
    <property type="entry name" value="Trimeric LpxA-like enzymes"/>
    <property type="match status" value="1"/>
</dbReference>
<dbReference type="AlphaFoldDB" id="A0A7Y7X9U2"/>
<accession>A0A7Y7X9U2</accession>
<protein>
    <submittedName>
        <fullName evidence="1">Uncharacterized protein</fullName>
    </submittedName>
</protein>